<dbReference type="CDD" id="cd16441">
    <property type="entry name" value="beta_Kdo_transferase_KpsS"/>
    <property type="match status" value="1"/>
</dbReference>
<proteinExistence type="predicted"/>
<dbReference type="Proteomes" id="UP000076825">
    <property type="component" value="Chromosome 1"/>
</dbReference>
<dbReference type="PATRIC" id="fig|123899.6.peg.488"/>
<sequence length="426" mass="47916">MSGQQRFLFLQGVCSPFFPQLAQALRDLGHRVRKVNFTVGDRVYWRLGEASSYRGPMAGLADFYQRQYSAYGITDIVLFGDCRPVHRPAIEVARQHGIRVHVYEEGYFRPHWITLEKDGVNGHSRLPRDPVWFHEEARRLPRAGGGAGFSAPFWKRAAYDVGYNFWAGLNPLLHRGVKSHVPYSPLTEYLGYAKRGMRLQLLTRQVRSIEAKLLEEASNHPFYLLPLQLNSDAQIVHHSPFVSMADAMRFTLDSFAVHAPQGTRLAVKIHPLDPGLINYAKILKRRARELGISHRVFYLEGGKLPALLSAAQGVVTVNSTVGGSSLIHGKPTIALGTALYNMPGLTFQNGLDAFWEHGRKPKGSLVRDFRDVVIYHAQINGGFYNRHGIELAVTNSLPRLLVSRSRAQEMPRPIYQSGTLNERSAQ</sequence>
<organism evidence="1 2">
    <name type="scientific">Bordetella trematum</name>
    <dbReference type="NCBI Taxonomy" id="123899"/>
    <lineage>
        <taxon>Bacteria</taxon>
        <taxon>Pseudomonadati</taxon>
        <taxon>Pseudomonadota</taxon>
        <taxon>Betaproteobacteria</taxon>
        <taxon>Burkholderiales</taxon>
        <taxon>Alcaligenaceae</taxon>
        <taxon>Bordetella</taxon>
    </lineage>
</organism>
<dbReference type="GO" id="GO:0000271">
    <property type="term" value="P:polysaccharide biosynthetic process"/>
    <property type="evidence" value="ECO:0007669"/>
    <property type="project" value="InterPro"/>
</dbReference>
<evidence type="ECO:0000313" key="1">
    <source>
        <dbReference type="EMBL" id="SAI66936.1"/>
    </source>
</evidence>
<dbReference type="InterPro" id="IPR007833">
    <property type="entry name" value="Capsule_polysaccharide_synth"/>
</dbReference>
<reference evidence="1 2" key="1">
    <citation type="submission" date="2016-04" db="EMBL/GenBank/DDBJ databases">
        <authorList>
            <consortium name="Pathogen Informatics"/>
        </authorList>
    </citation>
    <scope>NUCLEOTIDE SEQUENCE [LARGE SCALE GENOMIC DNA]</scope>
    <source>
        <strain evidence="1 2">H044680328</strain>
    </source>
</reference>
<keyword evidence="2" id="KW-1185">Reference proteome</keyword>
<gene>
    <name evidence="1" type="primary">wcbO</name>
    <name evidence="1" type="ORF">SAMEA3906487_00505</name>
</gene>
<dbReference type="KEGG" id="btrm:SAMEA390648700505"/>
<dbReference type="GeneID" id="56588086"/>
<dbReference type="RefSeq" id="WP_063491516.1">
    <property type="nucleotide sequence ID" value="NZ_CP016340.1"/>
</dbReference>
<dbReference type="AlphaFoldDB" id="A0A157QTN9"/>
<dbReference type="STRING" id="123899.SAMEA3906487_00505"/>
<evidence type="ECO:0000313" key="2">
    <source>
        <dbReference type="Proteomes" id="UP000076825"/>
    </source>
</evidence>
<dbReference type="EMBL" id="LT546645">
    <property type="protein sequence ID" value="SAI66936.1"/>
    <property type="molecule type" value="Genomic_DNA"/>
</dbReference>
<dbReference type="Pfam" id="PF05159">
    <property type="entry name" value="Capsule_synth"/>
    <property type="match status" value="1"/>
</dbReference>
<accession>A0A157QTN9</accession>
<dbReference type="GO" id="GO:0015774">
    <property type="term" value="P:polysaccharide transport"/>
    <property type="evidence" value="ECO:0007669"/>
    <property type="project" value="InterPro"/>
</dbReference>
<dbReference type="OrthoDB" id="9794206at2"/>
<protein>
    <submittedName>
        <fullName evidence="1">Capsular polysaccharide biosynthesis protein</fullName>
    </submittedName>
</protein>
<name>A0A157QTN9_9BORD</name>